<proteinExistence type="predicted"/>
<organism evidence="1 2">
    <name type="scientific">Catellatospora chokoriensis</name>
    <dbReference type="NCBI Taxonomy" id="310353"/>
    <lineage>
        <taxon>Bacteria</taxon>
        <taxon>Bacillati</taxon>
        <taxon>Actinomycetota</taxon>
        <taxon>Actinomycetes</taxon>
        <taxon>Micromonosporales</taxon>
        <taxon>Micromonosporaceae</taxon>
        <taxon>Catellatospora</taxon>
    </lineage>
</organism>
<sequence length="367" mass="41388">MESVRAVSDTSPLWSVDIPADDATLRTEDVDGCLLISEAAATLISPDGQIRWSQELGSHGNWYPLVRDGLMHRIENDHIVTRDLATGEPVASFDGGLRAHRLEFDPWGGFVFRHLIEDDQREVRRVGLDGELHWAVPLPDRMDGYRLRAFGDLVVFDVNRLLYAYDRDAELQWAAWAWAGVRLDRPADEHHRIRALRQYDADHLLARFEWYDGGGYFLVDAFGDSRSLITTRQVSEPLAVLPGVDGGPTRLAVCGPSRQEQMIYTYPIWLIEGDRGVWTHDMNVAPVTLSAGAEGSLIVSASPDQRRWDTYHWLRPLWHETYVRCLNPDGTTRWTWYAPGMITQHPSIGADGTVYVGAAGRLYALPA</sequence>
<dbReference type="SUPFAM" id="SSF63829">
    <property type="entry name" value="Calcium-dependent phosphotriesterase"/>
    <property type="match status" value="1"/>
</dbReference>
<keyword evidence="2" id="KW-1185">Reference proteome</keyword>
<dbReference type="Proteomes" id="UP000619293">
    <property type="component" value="Unassembled WGS sequence"/>
</dbReference>
<evidence type="ECO:0008006" key="3">
    <source>
        <dbReference type="Google" id="ProtNLM"/>
    </source>
</evidence>
<reference evidence="1 2" key="1">
    <citation type="submission" date="2021-01" db="EMBL/GenBank/DDBJ databases">
        <title>Whole genome shotgun sequence of Catellatospora chokoriensis NBRC 107358.</title>
        <authorList>
            <person name="Komaki H."/>
            <person name="Tamura T."/>
        </authorList>
    </citation>
    <scope>NUCLEOTIDE SEQUENCE [LARGE SCALE GENOMIC DNA]</scope>
    <source>
        <strain evidence="1 2">NBRC 107358</strain>
    </source>
</reference>
<dbReference type="AlphaFoldDB" id="A0A8J3K5L0"/>
<dbReference type="Gene3D" id="2.130.10.10">
    <property type="entry name" value="YVTN repeat-like/Quinoprotein amine dehydrogenase"/>
    <property type="match status" value="1"/>
</dbReference>
<dbReference type="EMBL" id="BONG01000019">
    <property type="protein sequence ID" value="GIF89899.1"/>
    <property type="molecule type" value="Genomic_DNA"/>
</dbReference>
<dbReference type="RefSeq" id="WP_191843299.1">
    <property type="nucleotide sequence ID" value="NZ_BAAALB010000023.1"/>
</dbReference>
<accession>A0A8J3K5L0</accession>
<evidence type="ECO:0000313" key="2">
    <source>
        <dbReference type="Proteomes" id="UP000619293"/>
    </source>
</evidence>
<dbReference type="Gene3D" id="2.40.10.480">
    <property type="match status" value="1"/>
</dbReference>
<comment type="caution">
    <text evidence="1">The sequence shown here is derived from an EMBL/GenBank/DDBJ whole genome shotgun (WGS) entry which is preliminary data.</text>
</comment>
<name>A0A8J3K5L0_9ACTN</name>
<protein>
    <recommendedName>
        <fullName evidence="3">PQQ-like domain-containing protein</fullName>
    </recommendedName>
</protein>
<gene>
    <name evidence="1" type="ORF">Cch02nite_33430</name>
</gene>
<evidence type="ECO:0000313" key="1">
    <source>
        <dbReference type="EMBL" id="GIF89899.1"/>
    </source>
</evidence>
<dbReference type="InterPro" id="IPR015943">
    <property type="entry name" value="WD40/YVTN_repeat-like_dom_sf"/>
</dbReference>